<dbReference type="RefSeq" id="XP_052132502.1">
    <property type="nucleotide sequence ID" value="XM_052276542.1"/>
</dbReference>
<evidence type="ECO:0000313" key="1">
    <source>
        <dbReference type="Proteomes" id="UP000504606"/>
    </source>
</evidence>
<gene>
    <name evidence="2" type="primary">LOC127752042</name>
</gene>
<reference evidence="2" key="1">
    <citation type="submission" date="2025-08" db="UniProtKB">
        <authorList>
            <consortium name="RefSeq"/>
        </authorList>
    </citation>
    <scope>IDENTIFICATION</scope>
    <source>
        <tissue evidence="2">Whole organism</tissue>
    </source>
</reference>
<protein>
    <submittedName>
        <fullName evidence="2">Uncharacterized protein LOC127752042</fullName>
    </submittedName>
</protein>
<evidence type="ECO:0000313" key="2">
    <source>
        <dbReference type="RefSeq" id="XP_052132502.1"/>
    </source>
</evidence>
<feature type="non-terminal residue" evidence="2">
    <location>
        <position position="1"/>
    </location>
</feature>
<dbReference type="AlphaFoldDB" id="A0A9C6XBB2"/>
<proteinExistence type="predicted"/>
<name>A0A9C6XBB2_FRAOC</name>
<dbReference type="Proteomes" id="UP000504606">
    <property type="component" value="Unplaced"/>
</dbReference>
<accession>A0A9C6XBB2</accession>
<dbReference type="OrthoDB" id="10045355at2759"/>
<sequence>CPLWKQKRARFSVNDIVFPLHIFCDGVECNNPLGSHNRVLDAVYASLPCLPSECQSLIENVFLVYLYEYSLRKDFTDKEIFAHLISMLKSLEDDGILVQTNDGEKRIYFVTCLLLADNKAMNSLGGFVEGFTANYFCRFCKAFIDDTRTQAIEMPNLLRDEISYAEDVAACAPILTGVKSDCFLNALPSFHITSNYSVDIFHDLAEGCCHYVVVHVLKHCIPKFFTLETLNDRISSFYFGLCESNNIPLINDNRLNEGCTKLRMSGSETMMFVKYLGLLVGDLIPENDDYWLLFLKLRQVIDICFSKCITASTSTSLRILVEEFN</sequence>
<organism evidence="1 2">
    <name type="scientific">Frankliniella occidentalis</name>
    <name type="common">Western flower thrips</name>
    <name type="synonym">Euthrips occidentalis</name>
    <dbReference type="NCBI Taxonomy" id="133901"/>
    <lineage>
        <taxon>Eukaryota</taxon>
        <taxon>Metazoa</taxon>
        <taxon>Ecdysozoa</taxon>
        <taxon>Arthropoda</taxon>
        <taxon>Hexapoda</taxon>
        <taxon>Insecta</taxon>
        <taxon>Pterygota</taxon>
        <taxon>Neoptera</taxon>
        <taxon>Paraneoptera</taxon>
        <taxon>Thysanoptera</taxon>
        <taxon>Terebrantia</taxon>
        <taxon>Thripoidea</taxon>
        <taxon>Thripidae</taxon>
        <taxon>Frankliniella</taxon>
    </lineage>
</organism>
<feature type="non-terminal residue" evidence="2">
    <location>
        <position position="325"/>
    </location>
</feature>
<dbReference type="KEGG" id="foc:127752042"/>
<keyword evidence="1" id="KW-1185">Reference proteome</keyword>
<dbReference type="GeneID" id="127752042"/>